<gene>
    <name evidence="1" type="ORF">KP12_329</name>
</gene>
<proteinExistence type="predicted"/>
<name>A0A9E6Z1R1_9CAUD</name>
<accession>A0A9E6Z1R1</accession>
<evidence type="ECO:0000313" key="1">
    <source>
        <dbReference type="EMBL" id="UNI73736.1"/>
    </source>
</evidence>
<reference evidence="1" key="1">
    <citation type="submission" date="2022-02" db="EMBL/GenBank/DDBJ databases">
        <authorList>
            <person name="Kim D."/>
            <person name="Kim Y."/>
            <person name="Lee S.-M."/>
            <person name="Kim H."/>
            <person name="Nong L.K."/>
        </authorList>
    </citation>
    <scope>NUCLEOTIDE SEQUENCE</scope>
</reference>
<sequence length="142" mass="15921">MKDANLAKTIQDICSERPEVGGLACMFYEKLAKLAARSPNIFISYNLLFDIAISNKGGAKVDEHDIYLAIQVLCNPKVNFLKLNYQFIDDGFDPVNISIADVIDAEDNQGLEHPYTGEIVPDYKKYVFPFFTVINFTKEGAC</sequence>
<protein>
    <submittedName>
        <fullName evidence="1">Uncharacterized protein</fullName>
    </submittedName>
</protein>
<organism evidence="1">
    <name type="scientific">Klebsiella phage KP12</name>
    <dbReference type="NCBI Taxonomy" id="2923374"/>
    <lineage>
        <taxon>Viruses</taxon>
        <taxon>Duplodnaviria</taxon>
        <taxon>Heunggongvirae</taxon>
        <taxon>Uroviricota</taxon>
        <taxon>Caudoviricetes</taxon>
        <taxon>Vequintavirinae</taxon>
    </lineage>
</organism>
<dbReference type="EMBL" id="OM835953">
    <property type="protein sequence ID" value="UNI73736.1"/>
    <property type="molecule type" value="Genomic_DNA"/>
</dbReference>